<proteinExistence type="predicted"/>
<protein>
    <submittedName>
        <fullName evidence="2">Sporulation initiation inhibitor protein Soj</fullName>
        <ecNumber evidence="2">3.6.-.-</ecNumber>
    </submittedName>
</protein>
<dbReference type="EC" id="3.6.-.-" evidence="2"/>
<keyword evidence="2" id="KW-0378">Hydrolase</keyword>
<dbReference type="Gene3D" id="3.40.50.300">
    <property type="entry name" value="P-loop containing nucleotide triphosphate hydrolases"/>
    <property type="match status" value="1"/>
</dbReference>
<dbReference type="SUPFAM" id="SSF52540">
    <property type="entry name" value="P-loop containing nucleoside triphosphate hydrolases"/>
    <property type="match status" value="1"/>
</dbReference>
<dbReference type="OrthoDB" id="9815116at2"/>
<dbReference type="InterPro" id="IPR027417">
    <property type="entry name" value="P-loop_NTPase"/>
</dbReference>
<dbReference type="CDD" id="cd02042">
    <property type="entry name" value="ParAB_family"/>
    <property type="match status" value="1"/>
</dbReference>
<dbReference type="GO" id="GO:0016787">
    <property type="term" value="F:hydrolase activity"/>
    <property type="evidence" value="ECO:0007669"/>
    <property type="project" value="UniProtKB-KW"/>
</dbReference>
<evidence type="ECO:0000259" key="1">
    <source>
        <dbReference type="Pfam" id="PF13614"/>
    </source>
</evidence>
<reference evidence="3" key="1">
    <citation type="submission" date="2015-10" db="EMBL/GenBank/DDBJ databases">
        <authorList>
            <person name="Luecker S."/>
            <person name="Luecker S."/>
        </authorList>
    </citation>
    <scope>NUCLEOTIDE SEQUENCE [LARGE SCALE GENOMIC DNA]</scope>
</reference>
<dbReference type="EMBL" id="CZPZ01000009">
    <property type="protein sequence ID" value="CUS34593.1"/>
    <property type="molecule type" value="Genomic_DNA"/>
</dbReference>
<dbReference type="RefSeq" id="WP_090895859.1">
    <property type="nucleotide sequence ID" value="NZ_CZPZ01000009.1"/>
</dbReference>
<dbReference type="AlphaFoldDB" id="A0A0S4LA65"/>
<sequence length="258" mass="27617">MGKVVAVANQKGGVGKTTTAINLSSAIALEGKTVLLIDMDPQGNATSGLGIDHGTLKSTTYSCLAKTSTIQESSIETSVSGLSLLPANADLAGAEVELVTIEGRESHLKSIISEIREVYDYIFLDCPPALGILTINALTAADSVLIPVQCEYYAMEGLTRLIRSIDLVRQSFNSRLDLEGIVLTMFDSRNSLARQVAEQVRSHFIDKVYHAVIPRNVSLAEAPSYGRPGILYNVASAGSQSYVHLAKEFIANGEKSSR</sequence>
<dbReference type="PANTHER" id="PTHR13696:SF52">
    <property type="entry name" value="PARA FAMILY PROTEIN CT_582"/>
    <property type="match status" value="1"/>
</dbReference>
<organism evidence="2 3">
    <name type="scientific">Candidatus Nitrospira nitrificans</name>
    <dbReference type="NCBI Taxonomy" id="1742973"/>
    <lineage>
        <taxon>Bacteria</taxon>
        <taxon>Pseudomonadati</taxon>
        <taxon>Nitrospirota</taxon>
        <taxon>Nitrospiria</taxon>
        <taxon>Nitrospirales</taxon>
        <taxon>Nitrospiraceae</taxon>
        <taxon>Nitrospira</taxon>
    </lineage>
</organism>
<dbReference type="FunFam" id="3.40.50.300:FF:000285">
    <property type="entry name" value="Sporulation initiation inhibitor Soj"/>
    <property type="match status" value="1"/>
</dbReference>
<gene>
    <name evidence="2" type="primary">soj</name>
    <name evidence="2" type="ORF">COMA2_170088</name>
</gene>
<dbReference type="PANTHER" id="PTHR13696">
    <property type="entry name" value="P-LOOP CONTAINING NUCLEOSIDE TRIPHOSPHATE HYDROLASE"/>
    <property type="match status" value="1"/>
</dbReference>
<accession>A0A0S4LA65</accession>
<name>A0A0S4LA65_9BACT</name>
<dbReference type="InterPro" id="IPR025669">
    <property type="entry name" value="AAA_dom"/>
</dbReference>
<evidence type="ECO:0000313" key="2">
    <source>
        <dbReference type="EMBL" id="CUS34593.1"/>
    </source>
</evidence>
<feature type="domain" description="AAA" evidence="1">
    <location>
        <begin position="3"/>
        <end position="177"/>
    </location>
</feature>
<dbReference type="Proteomes" id="UP000198736">
    <property type="component" value="Unassembled WGS sequence"/>
</dbReference>
<evidence type="ECO:0000313" key="3">
    <source>
        <dbReference type="Proteomes" id="UP000198736"/>
    </source>
</evidence>
<dbReference type="Pfam" id="PF13614">
    <property type="entry name" value="AAA_31"/>
    <property type="match status" value="1"/>
</dbReference>
<dbReference type="STRING" id="1742973.COMA2_170088"/>
<dbReference type="InterPro" id="IPR050678">
    <property type="entry name" value="DNA_Partitioning_ATPase"/>
</dbReference>
<dbReference type="PIRSF" id="PIRSF009320">
    <property type="entry name" value="Nuc_binding_HP_1000"/>
    <property type="match status" value="1"/>
</dbReference>
<keyword evidence="3" id="KW-1185">Reference proteome</keyword>